<dbReference type="SMART" id="SM00184">
    <property type="entry name" value="RING"/>
    <property type="match status" value="2"/>
</dbReference>
<feature type="compositionally biased region" description="Acidic residues" evidence="11">
    <location>
        <begin position="184"/>
        <end position="209"/>
    </location>
</feature>
<dbReference type="PROSITE" id="PS51873">
    <property type="entry name" value="TRIAD"/>
    <property type="match status" value="1"/>
</dbReference>
<evidence type="ECO:0000259" key="14">
    <source>
        <dbReference type="PROSITE" id="PS51873"/>
    </source>
</evidence>
<keyword evidence="5" id="KW-0479">Metal-binding</keyword>
<dbReference type="InterPro" id="IPR031127">
    <property type="entry name" value="E3_UB_ligase_RBR"/>
</dbReference>
<evidence type="ECO:0000256" key="6">
    <source>
        <dbReference type="ARBA" id="ARBA00022737"/>
    </source>
</evidence>
<protein>
    <recommendedName>
        <fullName evidence="3">RanBP-type and C3HC4-type zinc finger-containing protein 1</fullName>
        <ecNumber evidence="2">2.3.2.31</ecNumber>
    </recommendedName>
</protein>
<dbReference type="InterPro" id="IPR036572">
    <property type="entry name" value="Doublecortin_dom_sf"/>
</dbReference>
<dbReference type="InterPro" id="IPR021789">
    <property type="entry name" value="KHA_dom"/>
</dbReference>
<evidence type="ECO:0000313" key="16">
    <source>
        <dbReference type="Proteomes" id="UP000011083"/>
    </source>
</evidence>
<keyword evidence="8" id="KW-0833">Ubl conjugation pathway</keyword>
<dbReference type="InterPro" id="IPR044066">
    <property type="entry name" value="TRIAD_supradom"/>
</dbReference>
<dbReference type="SMART" id="SM00547">
    <property type="entry name" value="ZnF_RBZ"/>
    <property type="match status" value="2"/>
</dbReference>
<dbReference type="Pfam" id="PF22191">
    <property type="entry name" value="IBR_1"/>
    <property type="match status" value="1"/>
</dbReference>
<keyword evidence="9" id="KW-0862">Zinc</keyword>
<dbReference type="Gene3D" id="2.20.25.20">
    <property type="match status" value="1"/>
</dbReference>
<dbReference type="InterPro" id="IPR013083">
    <property type="entry name" value="Znf_RING/FYVE/PHD"/>
</dbReference>
<evidence type="ECO:0000256" key="5">
    <source>
        <dbReference type="ARBA" id="ARBA00022723"/>
    </source>
</evidence>
<dbReference type="EC" id="2.3.2.31" evidence="2"/>
<dbReference type="GO" id="GO:0016567">
    <property type="term" value="P:protein ubiquitination"/>
    <property type="evidence" value="ECO:0007669"/>
    <property type="project" value="InterPro"/>
</dbReference>
<dbReference type="PROSITE" id="PS00518">
    <property type="entry name" value="ZF_RING_1"/>
    <property type="match status" value="1"/>
</dbReference>
<dbReference type="SUPFAM" id="SSF89837">
    <property type="entry name" value="Doublecortin (DC)"/>
    <property type="match status" value="1"/>
</dbReference>
<dbReference type="OrthoDB" id="69641at2759"/>
<dbReference type="Pfam" id="PF01485">
    <property type="entry name" value="IBR"/>
    <property type="match status" value="1"/>
</dbReference>
<feature type="region of interest" description="Disordered" evidence="11">
    <location>
        <begin position="529"/>
        <end position="549"/>
    </location>
</feature>
<dbReference type="InterPro" id="IPR001841">
    <property type="entry name" value="Znf_RING"/>
</dbReference>
<dbReference type="GO" id="GO:0061630">
    <property type="term" value="F:ubiquitin protein ligase activity"/>
    <property type="evidence" value="ECO:0007669"/>
    <property type="project" value="UniProtKB-EC"/>
</dbReference>
<evidence type="ECO:0000256" key="9">
    <source>
        <dbReference type="ARBA" id="ARBA00022833"/>
    </source>
</evidence>
<organism evidence="15 16">
    <name type="scientific">Acanthamoeba castellanii (strain ATCC 30010 / Neff)</name>
    <dbReference type="NCBI Taxonomy" id="1257118"/>
    <lineage>
        <taxon>Eukaryota</taxon>
        <taxon>Amoebozoa</taxon>
        <taxon>Discosea</taxon>
        <taxon>Longamoebia</taxon>
        <taxon>Centramoebida</taxon>
        <taxon>Acanthamoebidae</taxon>
        <taxon>Acanthamoeba</taxon>
    </lineage>
</organism>
<evidence type="ECO:0000256" key="2">
    <source>
        <dbReference type="ARBA" id="ARBA00012251"/>
    </source>
</evidence>
<dbReference type="KEGG" id="acan:ACA1_065190"/>
<keyword evidence="16" id="KW-1185">Reference proteome</keyword>
<evidence type="ECO:0000259" key="12">
    <source>
        <dbReference type="PROSITE" id="PS50199"/>
    </source>
</evidence>
<dbReference type="AlphaFoldDB" id="L8GXL6"/>
<dbReference type="SUPFAM" id="SSF90209">
    <property type="entry name" value="Ran binding protein zinc finger-like"/>
    <property type="match status" value="1"/>
</dbReference>
<dbReference type="PANTHER" id="PTHR11685">
    <property type="entry name" value="RBR FAMILY RING FINGER AND IBR DOMAIN-CONTAINING"/>
    <property type="match status" value="1"/>
</dbReference>
<evidence type="ECO:0000259" key="13">
    <source>
        <dbReference type="PROSITE" id="PS51490"/>
    </source>
</evidence>
<dbReference type="PROSITE" id="PS01358">
    <property type="entry name" value="ZF_RANBP2_1"/>
    <property type="match status" value="1"/>
</dbReference>
<evidence type="ECO:0000313" key="15">
    <source>
        <dbReference type="EMBL" id="ELR17730.1"/>
    </source>
</evidence>
<dbReference type="Gene3D" id="1.20.120.1750">
    <property type="match status" value="1"/>
</dbReference>
<keyword evidence="4" id="KW-0808">Transferase</keyword>
<dbReference type="RefSeq" id="XP_004339743.1">
    <property type="nucleotide sequence ID" value="XM_004339695.1"/>
</dbReference>
<dbReference type="InterPro" id="IPR001876">
    <property type="entry name" value="Znf_RanBP2"/>
</dbReference>
<dbReference type="EMBL" id="KB007974">
    <property type="protein sequence ID" value="ELR17730.1"/>
    <property type="molecule type" value="Genomic_DNA"/>
</dbReference>
<feature type="domain" description="RING-type" evidence="14">
    <location>
        <begin position="247"/>
        <end position="516"/>
    </location>
</feature>
<reference evidence="15 16" key="1">
    <citation type="journal article" date="2013" name="Genome Biol.">
        <title>Genome of Acanthamoeba castellanii highlights extensive lateral gene transfer and early evolution of tyrosine kinase signaling.</title>
        <authorList>
            <person name="Clarke M."/>
            <person name="Lohan A.J."/>
            <person name="Liu B."/>
            <person name="Lagkouvardos I."/>
            <person name="Roy S."/>
            <person name="Zafar N."/>
            <person name="Bertelli C."/>
            <person name="Schilde C."/>
            <person name="Kianianmomeni A."/>
            <person name="Burglin T.R."/>
            <person name="Frech C."/>
            <person name="Turcotte B."/>
            <person name="Kopec K.O."/>
            <person name="Synnott J.M."/>
            <person name="Choo C."/>
            <person name="Paponov I."/>
            <person name="Finkler A."/>
            <person name="Soon Heng Tan C."/>
            <person name="Hutchins A.P."/>
            <person name="Weinmeier T."/>
            <person name="Rattei T."/>
            <person name="Chu J.S."/>
            <person name="Gimenez G."/>
            <person name="Irimia M."/>
            <person name="Rigden D.J."/>
            <person name="Fitzpatrick D.A."/>
            <person name="Lorenzo-Morales J."/>
            <person name="Bateman A."/>
            <person name="Chiu C.H."/>
            <person name="Tang P."/>
            <person name="Hegemann P."/>
            <person name="Fromm H."/>
            <person name="Raoult D."/>
            <person name="Greub G."/>
            <person name="Miranda-Saavedra D."/>
            <person name="Chen N."/>
            <person name="Nash P."/>
            <person name="Ginger M.L."/>
            <person name="Horn M."/>
            <person name="Schaap P."/>
            <person name="Caler L."/>
            <person name="Loftus B."/>
        </authorList>
    </citation>
    <scope>NUCLEOTIDE SEQUENCE [LARGE SCALE GENOMIC DNA]</scope>
    <source>
        <strain evidence="15 16">Neff</strain>
    </source>
</reference>
<dbReference type="SMART" id="SM00647">
    <property type="entry name" value="IBR"/>
    <property type="match status" value="1"/>
</dbReference>
<dbReference type="InterPro" id="IPR002867">
    <property type="entry name" value="IBR_dom"/>
</dbReference>
<keyword evidence="6" id="KW-0677">Repeat</keyword>
<sequence length="718" mass="78735">MASKLRVNVFANDPGLRSTGGKCLIVPAGTAWGAVLALAGAKLGFAADAAKRLFTANGAEVEDVDEIMPNDVLYVSQGEDFGQPRSSAPAAPPAPQFPWTCPVCTFLNEAQRPKCEICAADPPTSGDGGAAAGGAGPKSVSFIGSSAAPPAAAVVETPATPLEAAEPEPLPLFLRKVRAPVLPGEEEEEEGYGSDDGDEDDEEEWTDEEDDDLWYDYQEYEDYRLAMQLQAQIAKEHAAKKEEEENGLYECPICYDDKPLPQMYFIEACFHRFCMDCIKMHLEVTIKEGGLVKKDAVQVAKEGVITTTSNATDMGIRCPASGCANILTYNEIRHCATGILFEKFEEILLSRAIDGSKDMKWCPKPGCGNAIFRSARDDKLAVCSNGACGYTFCFECGEEYHEAFSECSTYAEYLKESQYDGLSLARPLPLTNVVSVCRRHPADSRVHSAKSLSAAVAFHEWARTQDLRFCPSCHELIEKNKGCDHMYCTKCNTDFSWSEALMYADAKSRSSHWQNEDKAALRIVGKWRPRPVPKRRSKGRRKGARRAGLVKPQASLPGVPQTQQAISKATGSSSVRVSTKWEAWHCPDCGNPQWLNAAVPDTLMECEVCQRQFFSWESVRVTARTSDRPSPEDAPDASLPLVWLAMTHAGRWLASRGTPTVMYAVTPSDTLFVPGPGVTTKSTLRPCTRLMPLTRNVVGKKWWSAGTRVFCHLTAPFT</sequence>
<feature type="domain" description="RanBP2-type" evidence="12">
    <location>
        <begin position="95"/>
        <end position="124"/>
    </location>
</feature>
<dbReference type="InterPro" id="IPR036443">
    <property type="entry name" value="Znf_RanBP2_sf"/>
</dbReference>
<dbReference type="GO" id="GO:0008270">
    <property type="term" value="F:zinc ion binding"/>
    <property type="evidence" value="ECO:0007669"/>
    <property type="project" value="UniProtKB-KW"/>
</dbReference>
<feature type="region of interest" description="Disordered" evidence="11">
    <location>
        <begin position="180"/>
        <end position="209"/>
    </location>
</feature>
<dbReference type="GO" id="GO:0035556">
    <property type="term" value="P:intracellular signal transduction"/>
    <property type="evidence" value="ECO:0007669"/>
    <property type="project" value="InterPro"/>
</dbReference>
<evidence type="ECO:0000256" key="11">
    <source>
        <dbReference type="SAM" id="MobiDB-lite"/>
    </source>
</evidence>
<evidence type="ECO:0000256" key="7">
    <source>
        <dbReference type="ARBA" id="ARBA00022771"/>
    </source>
</evidence>
<dbReference type="Proteomes" id="UP000011083">
    <property type="component" value="Unassembled WGS sequence"/>
</dbReference>
<dbReference type="Pfam" id="PF11834">
    <property type="entry name" value="KHA"/>
    <property type="match status" value="1"/>
</dbReference>
<dbReference type="Gene3D" id="3.30.40.10">
    <property type="entry name" value="Zinc/RING finger domain, C3HC4 (zinc finger)"/>
    <property type="match status" value="1"/>
</dbReference>
<gene>
    <name evidence="15" type="ORF">ACA1_065190</name>
</gene>
<evidence type="ECO:0000256" key="10">
    <source>
        <dbReference type="PROSITE-ProRule" id="PRU00322"/>
    </source>
</evidence>
<keyword evidence="7 10" id="KW-0863">Zinc-finger</keyword>
<dbReference type="Gene3D" id="2.30.30.380">
    <property type="entry name" value="Zn-finger domain of Sec23/24"/>
    <property type="match status" value="1"/>
</dbReference>
<dbReference type="GeneID" id="14918406"/>
<evidence type="ECO:0000256" key="1">
    <source>
        <dbReference type="ARBA" id="ARBA00001798"/>
    </source>
</evidence>
<dbReference type="PROSITE" id="PS50199">
    <property type="entry name" value="ZF_RANBP2_2"/>
    <property type="match status" value="1"/>
</dbReference>
<evidence type="ECO:0000256" key="4">
    <source>
        <dbReference type="ARBA" id="ARBA00022679"/>
    </source>
</evidence>
<accession>L8GXL6</accession>
<evidence type="ECO:0000256" key="8">
    <source>
        <dbReference type="ARBA" id="ARBA00022786"/>
    </source>
</evidence>
<comment type="catalytic activity">
    <reaction evidence="1">
        <text>[E2 ubiquitin-conjugating enzyme]-S-ubiquitinyl-L-cysteine + [acceptor protein]-L-lysine = [E2 ubiquitin-conjugating enzyme]-L-cysteine + [acceptor protein]-N(6)-ubiquitinyl-L-lysine.</text>
        <dbReference type="EC" id="2.3.2.31"/>
    </reaction>
</comment>
<feature type="compositionally biased region" description="Basic residues" evidence="11">
    <location>
        <begin position="529"/>
        <end position="545"/>
    </location>
</feature>
<dbReference type="SUPFAM" id="SSF57850">
    <property type="entry name" value="RING/U-box"/>
    <property type="match status" value="3"/>
</dbReference>
<dbReference type="PROSITE" id="PS51490">
    <property type="entry name" value="KHA"/>
    <property type="match status" value="1"/>
</dbReference>
<dbReference type="VEuPathDB" id="AmoebaDB:ACA1_065190"/>
<dbReference type="InterPro" id="IPR017907">
    <property type="entry name" value="Znf_RING_CS"/>
</dbReference>
<feature type="domain" description="KHA" evidence="13">
    <location>
        <begin position="6"/>
        <end position="93"/>
    </location>
</feature>
<evidence type="ECO:0000256" key="3">
    <source>
        <dbReference type="ARBA" id="ARBA00017887"/>
    </source>
</evidence>
<name>L8GXL6_ACACF</name>
<proteinExistence type="predicted"/>